<protein>
    <submittedName>
        <fullName evidence="1">Uncharacterized protein</fullName>
    </submittedName>
</protein>
<evidence type="ECO:0000313" key="2">
    <source>
        <dbReference type="Proteomes" id="UP001420932"/>
    </source>
</evidence>
<organism evidence="1 2">
    <name type="scientific">Stephania yunnanensis</name>
    <dbReference type="NCBI Taxonomy" id="152371"/>
    <lineage>
        <taxon>Eukaryota</taxon>
        <taxon>Viridiplantae</taxon>
        <taxon>Streptophyta</taxon>
        <taxon>Embryophyta</taxon>
        <taxon>Tracheophyta</taxon>
        <taxon>Spermatophyta</taxon>
        <taxon>Magnoliopsida</taxon>
        <taxon>Ranunculales</taxon>
        <taxon>Menispermaceae</taxon>
        <taxon>Menispermoideae</taxon>
        <taxon>Cissampelideae</taxon>
        <taxon>Stephania</taxon>
    </lineage>
</organism>
<evidence type="ECO:0000313" key="1">
    <source>
        <dbReference type="EMBL" id="KAK9163304.1"/>
    </source>
</evidence>
<gene>
    <name evidence="1" type="ORF">Syun_004206</name>
</gene>
<keyword evidence="2" id="KW-1185">Reference proteome</keyword>
<dbReference type="AlphaFoldDB" id="A0AAP0L6R4"/>
<sequence>MKKEFCLARGLQHYVCLLVDLLSRAGLLRKALTFIDDNYVKPDSVIWGTKGTLTWVAGARRGQFQEFVEVRARV</sequence>
<dbReference type="EMBL" id="JBBNAF010000002">
    <property type="protein sequence ID" value="KAK9163304.1"/>
    <property type="molecule type" value="Genomic_DNA"/>
</dbReference>
<accession>A0AAP0L6R4</accession>
<name>A0AAP0L6R4_9MAGN</name>
<dbReference type="Proteomes" id="UP001420932">
    <property type="component" value="Unassembled WGS sequence"/>
</dbReference>
<comment type="caution">
    <text evidence="1">The sequence shown here is derived from an EMBL/GenBank/DDBJ whole genome shotgun (WGS) entry which is preliminary data.</text>
</comment>
<proteinExistence type="predicted"/>
<reference evidence="1 2" key="1">
    <citation type="submission" date="2024-01" db="EMBL/GenBank/DDBJ databases">
        <title>Genome assemblies of Stephania.</title>
        <authorList>
            <person name="Yang L."/>
        </authorList>
    </citation>
    <scope>NUCLEOTIDE SEQUENCE [LARGE SCALE GENOMIC DNA]</scope>
    <source>
        <strain evidence="1">YNDBR</strain>
        <tissue evidence="1">Leaf</tissue>
    </source>
</reference>